<sequence>MVEYVLLGIIAVAVILVLIGQRLNSNQIVAAQLATHKMMFPPQIRNARRVYWRGLVRQVSGMAGLNLAAKIISGLAGFMAFATIVQQFPLAFGALRIRVLRLVINFVSEIPYSGLLAAGLAIIAAILWLIMARFQFRQLTAADASHPGGPNDLYWTPPVQLRRQYQLKLLTHGLILVGAIIYFSFELGR</sequence>
<feature type="transmembrane region" description="Helical" evidence="1">
    <location>
        <begin position="6"/>
        <end position="23"/>
    </location>
</feature>
<proteinExistence type="predicted"/>
<comment type="caution">
    <text evidence="2">The sequence shown here is derived from an EMBL/GenBank/DDBJ whole genome shotgun (WGS) entry which is preliminary data.</text>
</comment>
<reference evidence="2 3" key="1">
    <citation type="journal article" date="2015" name="Genome Announc.">
        <title>Expanding the biotechnology potential of lactobacilli through comparative genomics of 213 strains and associated genera.</title>
        <authorList>
            <person name="Sun Z."/>
            <person name="Harris H.M."/>
            <person name="McCann A."/>
            <person name="Guo C."/>
            <person name="Argimon S."/>
            <person name="Zhang W."/>
            <person name="Yang X."/>
            <person name="Jeffery I.B."/>
            <person name="Cooney J.C."/>
            <person name="Kagawa T.F."/>
            <person name="Liu W."/>
            <person name="Song Y."/>
            <person name="Salvetti E."/>
            <person name="Wrobel A."/>
            <person name="Rasinkangas P."/>
            <person name="Parkhill J."/>
            <person name="Rea M.C."/>
            <person name="O'Sullivan O."/>
            <person name="Ritari J."/>
            <person name="Douillard F.P."/>
            <person name="Paul Ross R."/>
            <person name="Yang R."/>
            <person name="Briner A.E."/>
            <person name="Felis G.E."/>
            <person name="de Vos W.M."/>
            <person name="Barrangou R."/>
            <person name="Klaenhammer T.R."/>
            <person name="Caufield P.W."/>
            <person name="Cui Y."/>
            <person name="Zhang H."/>
            <person name="O'Toole P.W."/>
        </authorList>
    </citation>
    <scope>NUCLEOTIDE SEQUENCE [LARGE SCALE GENOMIC DNA]</scope>
    <source>
        <strain evidence="2 3">DSM 23927</strain>
    </source>
</reference>
<dbReference type="RefSeq" id="WP_057895149.1">
    <property type="nucleotide sequence ID" value="NZ_AYZQ01000006.1"/>
</dbReference>
<keyword evidence="3" id="KW-1185">Reference proteome</keyword>
<dbReference type="Proteomes" id="UP000051672">
    <property type="component" value="Unassembled WGS sequence"/>
</dbReference>
<keyword evidence="1" id="KW-0812">Transmembrane</keyword>
<dbReference type="EMBL" id="AYZQ01000006">
    <property type="protein sequence ID" value="KRM71179.1"/>
    <property type="molecule type" value="Genomic_DNA"/>
</dbReference>
<feature type="transmembrane region" description="Helical" evidence="1">
    <location>
        <begin position="67"/>
        <end position="90"/>
    </location>
</feature>
<evidence type="ECO:0000256" key="1">
    <source>
        <dbReference type="SAM" id="Phobius"/>
    </source>
</evidence>
<organism evidence="2 3">
    <name type="scientific">Lacticaseibacillus brantae DSM 23927</name>
    <dbReference type="NCBI Taxonomy" id="1423727"/>
    <lineage>
        <taxon>Bacteria</taxon>
        <taxon>Bacillati</taxon>
        <taxon>Bacillota</taxon>
        <taxon>Bacilli</taxon>
        <taxon>Lactobacillales</taxon>
        <taxon>Lactobacillaceae</taxon>
        <taxon>Lacticaseibacillus</taxon>
    </lineage>
</organism>
<evidence type="ECO:0000313" key="3">
    <source>
        <dbReference type="Proteomes" id="UP000051672"/>
    </source>
</evidence>
<evidence type="ECO:0008006" key="4">
    <source>
        <dbReference type="Google" id="ProtNLM"/>
    </source>
</evidence>
<dbReference type="OrthoDB" id="2298633at2"/>
<feature type="transmembrane region" description="Helical" evidence="1">
    <location>
        <begin position="110"/>
        <end position="130"/>
    </location>
</feature>
<protein>
    <recommendedName>
        <fullName evidence="4">Integral membrane protein</fullName>
    </recommendedName>
</protein>
<accession>A0A0R2B3U1</accession>
<keyword evidence="1" id="KW-1133">Transmembrane helix</keyword>
<dbReference type="AlphaFoldDB" id="A0A0R2B3U1"/>
<feature type="transmembrane region" description="Helical" evidence="1">
    <location>
        <begin position="169"/>
        <end position="185"/>
    </location>
</feature>
<name>A0A0R2B3U1_9LACO</name>
<gene>
    <name evidence="2" type="ORF">FC34_GL001870</name>
</gene>
<evidence type="ECO:0000313" key="2">
    <source>
        <dbReference type="EMBL" id="KRM71179.1"/>
    </source>
</evidence>
<dbReference type="PATRIC" id="fig|1423727.3.peg.1895"/>
<keyword evidence="1" id="KW-0472">Membrane</keyword>